<feature type="region of interest" description="Disordered" evidence="1">
    <location>
        <begin position="118"/>
        <end position="140"/>
    </location>
</feature>
<proteinExistence type="predicted"/>
<reference evidence="2 3" key="1">
    <citation type="submission" date="2016-11" db="EMBL/GenBank/DDBJ databases">
        <authorList>
            <person name="Jaros S."/>
            <person name="Januszkiewicz K."/>
            <person name="Wedrychowicz H."/>
        </authorList>
    </citation>
    <scope>NUCLEOTIDE SEQUENCE [LARGE SCALE GENOMIC DNA]</scope>
    <source>
        <strain evidence="2 3">CGMCC 4.2025</strain>
    </source>
</reference>
<dbReference type="AlphaFoldDB" id="A0A1M7AW59"/>
<name>A0A1M7AW59_9ACTN</name>
<keyword evidence="3" id="KW-1185">Reference proteome</keyword>
<organism evidence="2 3">
    <name type="scientific">Actinacidiphila paucisporea</name>
    <dbReference type="NCBI Taxonomy" id="310782"/>
    <lineage>
        <taxon>Bacteria</taxon>
        <taxon>Bacillati</taxon>
        <taxon>Actinomycetota</taxon>
        <taxon>Actinomycetes</taxon>
        <taxon>Kitasatosporales</taxon>
        <taxon>Streptomycetaceae</taxon>
        <taxon>Actinacidiphila</taxon>
    </lineage>
</organism>
<feature type="compositionally biased region" description="Low complexity" evidence="1">
    <location>
        <begin position="221"/>
        <end position="246"/>
    </location>
</feature>
<dbReference type="OrthoDB" id="4311302at2"/>
<feature type="compositionally biased region" description="Acidic residues" evidence="1">
    <location>
        <begin position="201"/>
        <end position="220"/>
    </location>
</feature>
<accession>A0A1M7AW59</accession>
<gene>
    <name evidence="2" type="ORF">SAMN05216499_104203</name>
</gene>
<feature type="region of interest" description="Disordered" evidence="1">
    <location>
        <begin position="162"/>
        <end position="284"/>
    </location>
</feature>
<dbReference type="Proteomes" id="UP000184111">
    <property type="component" value="Unassembled WGS sequence"/>
</dbReference>
<dbReference type="STRING" id="310782.SAMN05216499_104203"/>
<evidence type="ECO:0000313" key="2">
    <source>
        <dbReference type="EMBL" id="SHL46649.1"/>
    </source>
</evidence>
<dbReference type="RefSeq" id="WP_073495901.1">
    <property type="nucleotide sequence ID" value="NZ_FRBI01000004.1"/>
</dbReference>
<evidence type="ECO:0000313" key="3">
    <source>
        <dbReference type="Proteomes" id="UP000184111"/>
    </source>
</evidence>
<evidence type="ECO:0008006" key="4">
    <source>
        <dbReference type="Google" id="ProtNLM"/>
    </source>
</evidence>
<protein>
    <recommendedName>
        <fullName evidence="4">Integral membrane protein</fullName>
    </recommendedName>
</protein>
<evidence type="ECO:0000256" key="1">
    <source>
        <dbReference type="SAM" id="MobiDB-lite"/>
    </source>
</evidence>
<dbReference type="EMBL" id="FRBI01000004">
    <property type="protein sequence ID" value="SHL46649.1"/>
    <property type="molecule type" value="Genomic_DNA"/>
</dbReference>
<sequence length="331" mass="34279">MAAADHTDEDDELFVLTAAMLTPERFPGVLGDDYPAACAHLGLTPLTDGYGLMFGQDGSGARWTVATTDAAMVACALAAWDCGLEYELAPDEDTLAASLPGWPLPVAVSVPGIPAPHDPVDETAGPALTPPDVSVWGPPQRRLGADEIAARWYEWRDQLMPTATQETDAETESTPETEPEADSAAAPVEQEQREAPAPGQDAEEAEEAEAAPPDPAEDETPATPAAAPVTPAEAPAASHEAAPRPSISHGGIRRALQGAEEYLRTPPPPGRVRTTGGSLRADGPGWSLVARADDVAFVLLDEAPGEVLPVGRGPALPPLLEALGKLASAPS</sequence>
<feature type="compositionally biased region" description="Acidic residues" evidence="1">
    <location>
        <begin position="167"/>
        <end position="181"/>
    </location>
</feature>